<feature type="region of interest" description="Disordered" evidence="1">
    <location>
        <begin position="402"/>
        <end position="448"/>
    </location>
</feature>
<dbReference type="InterPro" id="IPR050357">
    <property type="entry name" value="Arrestin_domain-protein"/>
</dbReference>
<feature type="region of interest" description="Disordered" evidence="1">
    <location>
        <begin position="549"/>
        <end position="602"/>
    </location>
</feature>
<dbReference type="STRING" id="284592.B5RU88"/>
<feature type="compositionally biased region" description="Polar residues" evidence="1">
    <location>
        <begin position="314"/>
        <end position="335"/>
    </location>
</feature>
<organism evidence="3 4">
    <name type="scientific">Debaryomyces hansenii (strain ATCC 36239 / CBS 767 / BCRC 21394 / JCM 1990 / NBRC 0083 / IGC 2968)</name>
    <name type="common">Yeast</name>
    <name type="synonym">Torulaspora hansenii</name>
    <dbReference type="NCBI Taxonomy" id="284592"/>
    <lineage>
        <taxon>Eukaryota</taxon>
        <taxon>Fungi</taxon>
        <taxon>Dikarya</taxon>
        <taxon>Ascomycota</taxon>
        <taxon>Saccharomycotina</taxon>
        <taxon>Pichiomycetes</taxon>
        <taxon>Debaryomycetaceae</taxon>
        <taxon>Debaryomyces</taxon>
    </lineage>
</organism>
<evidence type="ECO:0000313" key="4">
    <source>
        <dbReference type="Proteomes" id="UP000000599"/>
    </source>
</evidence>
<dbReference type="GO" id="GO:0030674">
    <property type="term" value="F:protein-macromolecule adaptor activity"/>
    <property type="evidence" value="ECO:0007669"/>
    <property type="project" value="TreeGrafter"/>
</dbReference>
<dbReference type="GO" id="GO:0071230">
    <property type="term" value="P:cellular response to amino acid stimulus"/>
    <property type="evidence" value="ECO:0007669"/>
    <property type="project" value="EnsemblFungi"/>
</dbReference>
<dbReference type="FunCoup" id="B5RU88">
    <property type="interactions" value="27"/>
</dbReference>
<dbReference type="Gene3D" id="2.60.40.640">
    <property type="match status" value="1"/>
</dbReference>
<dbReference type="PANTHER" id="PTHR11188:SF76">
    <property type="entry name" value="PROTEIN LDB19"/>
    <property type="match status" value="1"/>
</dbReference>
<proteinExistence type="predicted"/>
<feature type="region of interest" description="Disordered" evidence="1">
    <location>
        <begin position="298"/>
        <end position="335"/>
    </location>
</feature>
<dbReference type="OMA" id="LRMQFKL"/>
<dbReference type="PANTHER" id="PTHR11188">
    <property type="entry name" value="ARRESTIN DOMAIN CONTAINING PROTEIN"/>
    <property type="match status" value="1"/>
</dbReference>
<gene>
    <name evidence="3" type="ordered locus">DEHA2F04290g</name>
</gene>
<dbReference type="OrthoDB" id="3832628at2759"/>
<feature type="domain" description="LDB19 N-terminal" evidence="2">
    <location>
        <begin position="110"/>
        <end position="293"/>
    </location>
</feature>
<dbReference type="VEuPathDB" id="FungiDB:DEHA2F04290g"/>
<dbReference type="GO" id="GO:0005886">
    <property type="term" value="C:plasma membrane"/>
    <property type="evidence" value="ECO:0007669"/>
    <property type="project" value="EnsemblFungi"/>
</dbReference>
<dbReference type="KEGG" id="dha:DEHA2F04290g"/>
<feature type="compositionally biased region" description="Basic and acidic residues" evidence="1">
    <location>
        <begin position="434"/>
        <end position="448"/>
    </location>
</feature>
<accession>B5RU88</accession>
<dbReference type="InterPro" id="IPR014752">
    <property type="entry name" value="Arrestin-like_C"/>
</dbReference>
<reference evidence="3 4" key="1">
    <citation type="journal article" date="2004" name="Nature">
        <title>Genome evolution in yeasts.</title>
        <authorList>
            <consortium name="Genolevures"/>
            <person name="Dujon B."/>
            <person name="Sherman D."/>
            <person name="Fischer G."/>
            <person name="Durrens P."/>
            <person name="Casaregola S."/>
            <person name="Lafontaine I."/>
            <person name="de Montigny J."/>
            <person name="Marck C."/>
            <person name="Neuveglise C."/>
            <person name="Talla E."/>
            <person name="Goffard N."/>
            <person name="Frangeul L."/>
            <person name="Aigle M."/>
            <person name="Anthouard V."/>
            <person name="Babour A."/>
            <person name="Barbe V."/>
            <person name="Barnay S."/>
            <person name="Blanchin S."/>
            <person name="Beckerich J.M."/>
            <person name="Beyne E."/>
            <person name="Bleykasten C."/>
            <person name="Boisrame A."/>
            <person name="Boyer J."/>
            <person name="Cattolico L."/>
            <person name="Confanioleri F."/>
            <person name="de Daruvar A."/>
            <person name="Despons L."/>
            <person name="Fabre E."/>
            <person name="Fairhead C."/>
            <person name="Ferry-Dumazet H."/>
            <person name="Groppi A."/>
            <person name="Hantraye F."/>
            <person name="Hennequin C."/>
            <person name="Jauniaux N."/>
            <person name="Joyet P."/>
            <person name="Kachouri R."/>
            <person name="Kerrest A."/>
            <person name="Koszul R."/>
            <person name="Lemaire M."/>
            <person name="Lesur I."/>
            <person name="Ma L."/>
            <person name="Muller H."/>
            <person name="Nicaud J.M."/>
            <person name="Nikolski M."/>
            <person name="Oztas S."/>
            <person name="Ozier-Kalogeropoulos O."/>
            <person name="Pellenz S."/>
            <person name="Potier S."/>
            <person name="Richard G.F."/>
            <person name="Straub M.L."/>
            <person name="Suleau A."/>
            <person name="Swennene D."/>
            <person name="Tekaia F."/>
            <person name="Wesolowski-Louvel M."/>
            <person name="Westhof E."/>
            <person name="Wirth B."/>
            <person name="Zeniou-Meyer M."/>
            <person name="Zivanovic I."/>
            <person name="Bolotin-Fukuhara M."/>
            <person name="Thierry A."/>
            <person name="Bouchier C."/>
            <person name="Caudron B."/>
            <person name="Scarpelli C."/>
            <person name="Gaillardin C."/>
            <person name="Weissenbach J."/>
            <person name="Wincker P."/>
            <person name="Souciet J.L."/>
        </authorList>
    </citation>
    <scope>NUCLEOTIDE SEQUENCE [LARGE SCALE GENOMIC DNA]</scope>
    <source>
        <strain evidence="4">ATCC 36239 / CBS 767 / BCRC 21394 / JCM 1990 / NBRC 0083 / IGC 2968</strain>
    </source>
</reference>
<dbReference type="Proteomes" id="UP000000599">
    <property type="component" value="Chromosome F"/>
</dbReference>
<feature type="compositionally biased region" description="Basic and acidic residues" evidence="1">
    <location>
        <begin position="301"/>
        <end position="313"/>
    </location>
</feature>
<evidence type="ECO:0000256" key="1">
    <source>
        <dbReference type="SAM" id="MobiDB-lite"/>
    </source>
</evidence>
<evidence type="ECO:0000313" key="3">
    <source>
        <dbReference type="EMBL" id="CAR66266.1"/>
    </source>
</evidence>
<dbReference type="GeneID" id="8998870"/>
<dbReference type="eggNOG" id="ENOG502QS9U">
    <property type="taxonomic scope" value="Eukaryota"/>
</dbReference>
<evidence type="ECO:0000259" key="2">
    <source>
        <dbReference type="Pfam" id="PF13002"/>
    </source>
</evidence>
<dbReference type="GO" id="GO:0005829">
    <property type="term" value="C:cytosol"/>
    <property type="evidence" value="ECO:0007669"/>
    <property type="project" value="EnsemblFungi"/>
</dbReference>
<dbReference type="GO" id="GO:0031625">
    <property type="term" value="F:ubiquitin protein ligase binding"/>
    <property type="evidence" value="ECO:0007669"/>
    <property type="project" value="EnsemblFungi"/>
</dbReference>
<feature type="compositionally biased region" description="Polar residues" evidence="1">
    <location>
        <begin position="406"/>
        <end position="417"/>
    </location>
</feature>
<dbReference type="AlphaFoldDB" id="B5RU88"/>
<dbReference type="HOGENOM" id="CLU_012509_0_0_1"/>
<sequence length="714" mass="78073">MAILSRVLHHNTEKLNEKPSLKHTLSSNGSLSSKGSGSHHTLTLSIALESPPVILYGQPQDSSGSIISGLLNIDIKDTRSQKSLELASVSSHSSITSAHSHSDEVELESITLSLIQTVKYTKPFLIPSASVVSCKDCCTKKNVIAKWDVLISRSSFSVGTHAYPFSHLLPGSLPASSKLGSTYASSFIKYSLIATAKRPNVPKEVKVVLPLNIARSILRGPERNSLRVFPPTEATASVILPNVIYPKSNFSLQLRLDNIVNINNDRRWRMRKLAWRIEEHTKVKATTCKKHAVKLKQIQESQRKTETTKELRSRTTPGGTHNSNPGQGLNKTPNLHHSTIQTNMFLSTCPSTQTNNSLHASNNHIEGINGAPLVTENDALEDQENNITNSSHTAENLIEEFLSPTPRRSNNDSNEASFSPPDITPEYNQNVIQDDYRNNRPESSKDTESLYLDEIRTATYGEIKSGWKSDFSGRGNIELVTDIDAFDFSTGLNRHMMKRSSDDPKIDEVQEGLRNGANISCDIDDPTLGIYVNHTLIVEVIVAEEVVPRSSEKKSNSLKNVPSSLSPVSSNSPASKQKSNSTSNKQKQSNTSGQTQPGVTTGAARVLRMQFKVTLTERSGLGIAWDDEVPPTYEDIRAFSPPTYAETSASATPVSTPGSTIATPQLSANRPVSVEAFGGTPSQSYFNLGTRSTSNSLTIDGVVDLDERIQDFTL</sequence>
<dbReference type="GO" id="GO:0000138">
    <property type="term" value="C:Golgi trans cisterna"/>
    <property type="evidence" value="ECO:0007669"/>
    <property type="project" value="EnsemblFungi"/>
</dbReference>
<protein>
    <submittedName>
        <fullName evidence="3">DEHA2F04290p</fullName>
    </submittedName>
</protein>
<dbReference type="EMBL" id="CR382138">
    <property type="protein sequence ID" value="CAR66266.1"/>
    <property type="molecule type" value="Genomic_DNA"/>
</dbReference>
<dbReference type="GO" id="GO:0033554">
    <property type="term" value="P:cellular response to stress"/>
    <property type="evidence" value="ECO:0007669"/>
    <property type="project" value="EnsemblFungi"/>
</dbReference>
<dbReference type="Pfam" id="PF13002">
    <property type="entry name" value="LDB19"/>
    <property type="match status" value="1"/>
</dbReference>
<feature type="compositionally biased region" description="Low complexity" evidence="1">
    <location>
        <begin position="557"/>
        <end position="592"/>
    </location>
</feature>
<dbReference type="RefSeq" id="XP_002770736.1">
    <property type="nucleotide sequence ID" value="XM_002770690.1"/>
</dbReference>
<name>B5RU88_DEBHA</name>
<keyword evidence="4" id="KW-1185">Reference proteome</keyword>
<dbReference type="GO" id="GO:0070086">
    <property type="term" value="P:ubiquitin-dependent endocytosis"/>
    <property type="evidence" value="ECO:0007669"/>
    <property type="project" value="EnsemblFungi"/>
</dbReference>
<dbReference type="GO" id="GO:0002092">
    <property type="term" value="P:positive regulation of receptor internalization"/>
    <property type="evidence" value="ECO:0007669"/>
    <property type="project" value="EnsemblFungi"/>
</dbReference>
<dbReference type="InParanoid" id="B5RU88"/>
<dbReference type="InterPro" id="IPR024391">
    <property type="entry name" value="LDB19_N"/>
</dbReference>